<feature type="transmembrane region" description="Helical" evidence="8">
    <location>
        <begin position="55"/>
        <end position="78"/>
    </location>
</feature>
<feature type="domain" description="Major facilitator superfamily (MFS) profile" evidence="9">
    <location>
        <begin position="20"/>
        <end position="461"/>
    </location>
</feature>
<dbReference type="Pfam" id="PF07690">
    <property type="entry name" value="MFS_1"/>
    <property type="match status" value="1"/>
</dbReference>
<feature type="transmembrane region" description="Helical" evidence="8">
    <location>
        <begin position="207"/>
        <end position="226"/>
    </location>
</feature>
<dbReference type="GO" id="GO:0022857">
    <property type="term" value="F:transmembrane transporter activity"/>
    <property type="evidence" value="ECO:0007669"/>
    <property type="project" value="InterPro"/>
</dbReference>
<dbReference type="InterPro" id="IPR004638">
    <property type="entry name" value="EmrB-like"/>
</dbReference>
<dbReference type="Gene3D" id="1.20.1250.20">
    <property type="entry name" value="MFS general substrate transporter like domains"/>
    <property type="match status" value="1"/>
</dbReference>
<keyword evidence="7 8" id="KW-0472">Membrane</keyword>
<sequence length="470" mass="47416">MTETITSETPALSARRRWAVLAICASALFLVGLDTTIVTVGLAEIGRGLGTSADRLAWVIDAYTVTFAGLLITAGAVADRFGRRRVFRTGLAVFAIASLACAVAPNLAFLVAARIGQGVGASMMTPVALAIVVSAMPDPRERAQAIGVWGAMFGLSMAAGPVTGGALIALFDWRAVFWINVPLVLVAFLLVRAVVPESRAARARRLDVPGQLLLVALLWLAVTVLIEGPRIGWTAPATVFGSLAVAGLTAVLVRVETRRAEPLIDPRLFLVPRFAGAVLGAVAVFVAFSMTLLMTTLLLQRVTGWSAVAAGAATLPMAVGATVCAPVSGHLVGRVGPRVPLLLAGGCVTLGGALLTGLTAGMNLPLLLTAFSLVGIGVGFANAPITDTAVSGLPPERAGVAAGTASTARQLGTALGVALAAGLVADVTADGFASAALPGWLVVAGCGAALLLVAAVSPGTGAAPPKPVSR</sequence>
<evidence type="ECO:0000313" key="11">
    <source>
        <dbReference type="Proteomes" id="UP000246410"/>
    </source>
</evidence>
<keyword evidence="4" id="KW-1003">Cell membrane</keyword>
<evidence type="ECO:0000256" key="3">
    <source>
        <dbReference type="ARBA" id="ARBA00022448"/>
    </source>
</evidence>
<comment type="similarity">
    <text evidence="2">Belongs to the major facilitator superfamily. EmrB family.</text>
</comment>
<dbReference type="InterPro" id="IPR005829">
    <property type="entry name" value="Sugar_transporter_CS"/>
</dbReference>
<proteinExistence type="inferred from homology"/>
<dbReference type="RefSeq" id="WP_244198301.1">
    <property type="nucleotide sequence ID" value="NZ_QGTL01000005.1"/>
</dbReference>
<feature type="transmembrane region" description="Helical" evidence="8">
    <location>
        <begin position="274"/>
        <end position="299"/>
    </location>
</feature>
<dbReference type="GO" id="GO:0005886">
    <property type="term" value="C:plasma membrane"/>
    <property type="evidence" value="ECO:0007669"/>
    <property type="project" value="UniProtKB-SubCell"/>
</dbReference>
<dbReference type="PROSITE" id="PS00216">
    <property type="entry name" value="SUGAR_TRANSPORT_1"/>
    <property type="match status" value="1"/>
</dbReference>
<accession>A0A317NK26</accession>
<evidence type="ECO:0000256" key="2">
    <source>
        <dbReference type="ARBA" id="ARBA00008537"/>
    </source>
</evidence>
<feature type="transmembrane region" description="Helical" evidence="8">
    <location>
        <begin position="232"/>
        <end position="253"/>
    </location>
</feature>
<evidence type="ECO:0000313" key="10">
    <source>
        <dbReference type="EMBL" id="PWV75133.1"/>
    </source>
</evidence>
<feature type="transmembrane region" description="Helical" evidence="8">
    <location>
        <begin position="177"/>
        <end position="195"/>
    </location>
</feature>
<dbReference type="AlphaFoldDB" id="A0A317NK26"/>
<organism evidence="10 11">
    <name type="scientific">Nocardia neocaledoniensis</name>
    <dbReference type="NCBI Taxonomy" id="236511"/>
    <lineage>
        <taxon>Bacteria</taxon>
        <taxon>Bacillati</taxon>
        <taxon>Actinomycetota</taxon>
        <taxon>Actinomycetes</taxon>
        <taxon>Mycobacteriales</taxon>
        <taxon>Nocardiaceae</taxon>
        <taxon>Nocardia</taxon>
    </lineage>
</organism>
<dbReference type="InterPro" id="IPR036259">
    <property type="entry name" value="MFS_trans_sf"/>
</dbReference>
<dbReference type="PANTHER" id="PTHR42718:SF9">
    <property type="entry name" value="MAJOR FACILITATOR SUPERFAMILY MULTIDRUG TRANSPORTER MFSC"/>
    <property type="match status" value="1"/>
</dbReference>
<dbReference type="PROSITE" id="PS50850">
    <property type="entry name" value="MFS"/>
    <property type="match status" value="1"/>
</dbReference>
<evidence type="ECO:0000259" key="9">
    <source>
        <dbReference type="PROSITE" id="PS50850"/>
    </source>
</evidence>
<dbReference type="InterPro" id="IPR020846">
    <property type="entry name" value="MFS_dom"/>
</dbReference>
<feature type="transmembrane region" description="Helical" evidence="8">
    <location>
        <begin position="118"/>
        <end position="136"/>
    </location>
</feature>
<feature type="transmembrane region" description="Helical" evidence="8">
    <location>
        <begin position="305"/>
        <end position="327"/>
    </location>
</feature>
<name>A0A317NK26_9NOCA</name>
<dbReference type="Proteomes" id="UP000246410">
    <property type="component" value="Unassembled WGS sequence"/>
</dbReference>
<protein>
    <submittedName>
        <fullName evidence="10">EmrB/QacA subfamily drug resistance transporter</fullName>
    </submittedName>
</protein>
<gene>
    <name evidence="10" type="ORF">DFR69_105207</name>
</gene>
<dbReference type="PANTHER" id="PTHR42718">
    <property type="entry name" value="MAJOR FACILITATOR SUPERFAMILY MULTIDRUG TRANSPORTER MFSC"/>
    <property type="match status" value="1"/>
</dbReference>
<dbReference type="CDD" id="cd17321">
    <property type="entry name" value="MFS_MMR_MDR_like"/>
    <property type="match status" value="1"/>
</dbReference>
<feature type="transmembrane region" description="Helical" evidence="8">
    <location>
        <begin position="366"/>
        <end position="390"/>
    </location>
</feature>
<feature type="transmembrane region" description="Helical" evidence="8">
    <location>
        <begin position="148"/>
        <end position="171"/>
    </location>
</feature>
<evidence type="ECO:0000256" key="1">
    <source>
        <dbReference type="ARBA" id="ARBA00004651"/>
    </source>
</evidence>
<dbReference type="EMBL" id="QGTL01000005">
    <property type="protein sequence ID" value="PWV75133.1"/>
    <property type="molecule type" value="Genomic_DNA"/>
</dbReference>
<dbReference type="NCBIfam" id="TIGR00711">
    <property type="entry name" value="efflux_EmrB"/>
    <property type="match status" value="1"/>
</dbReference>
<feature type="transmembrane region" description="Helical" evidence="8">
    <location>
        <begin position="435"/>
        <end position="456"/>
    </location>
</feature>
<feature type="transmembrane region" description="Helical" evidence="8">
    <location>
        <begin position="339"/>
        <end position="360"/>
    </location>
</feature>
<reference evidence="10 11" key="1">
    <citation type="submission" date="2018-05" db="EMBL/GenBank/DDBJ databases">
        <title>Genomic Encyclopedia of Type Strains, Phase IV (KMG-IV): sequencing the most valuable type-strain genomes for metagenomic binning, comparative biology and taxonomic classification.</title>
        <authorList>
            <person name="Goeker M."/>
        </authorList>
    </citation>
    <scope>NUCLEOTIDE SEQUENCE [LARGE SCALE GENOMIC DNA]</scope>
    <source>
        <strain evidence="10 11">DSM 44717</strain>
    </source>
</reference>
<dbReference type="SUPFAM" id="SSF103473">
    <property type="entry name" value="MFS general substrate transporter"/>
    <property type="match status" value="1"/>
</dbReference>
<comment type="caution">
    <text evidence="10">The sequence shown here is derived from an EMBL/GenBank/DDBJ whole genome shotgun (WGS) entry which is preliminary data.</text>
</comment>
<keyword evidence="11" id="KW-1185">Reference proteome</keyword>
<keyword evidence="3" id="KW-0813">Transport</keyword>
<keyword evidence="5 8" id="KW-0812">Transmembrane</keyword>
<feature type="transmembrane region" description="Helical" evidence="8">
    <location>
        <begin position="90"/>
        <end position="112"/>
    </location>
</feature>
<comment type="subcellular location">
    <subcellularLocation>
        <location evidence="1">Cell membrane</location>
        <topology evidence="1">Multi-pass membrane protein</topology>
    </subcellularLocation>
</comment>
<evidence type="ECO:0000256" key="4">
    <source>
        <dbReference type="ARBA" id="ARBA00022475"/>
    </source>
</evidence>
<evidence type="ECO:0000256" key="8">
    <source>
        <dbReference type="SAM" id="Phobius"/>
    </source>
</evidence>
<dbReference type="InterPro" id="IPR011701">
    <property type="entry name" value="MFS"/>
</dbReference>
<evidence type="ECO:0000256" key="5">
    <source>
        <dbReference type="ARBA" id="ARBA00022692"/>
    </source>
</evidence>
<dbReference type="Gene3D" id="1.20.1720.10">
    <property type="entry name" value="Multidrug resistance protein D"/>
    <property type="match status" value="1"/>
</dbReference>
<evidence type="ECO:0000256" key="6">
    <source>
        <dbReference type="ARBA" id="ARBA00022989"/>
    </source>
</evidence>
<evidence type="ECO:0000256" key="7">
    <source>
        <dbReference type="ARBA" id="ARBA00023136"/>
    </source>
</evidence>
<keyword evidence="6 8" id="KW-1133">Transmembrane helix</keyword>
<feature type="transmembrane region" description="Helical" evidence="8">
    <location>
        <begin position="20"/>
        <end position="43"/>
    </location>
</feature>